<accession>A0A1X7SRA2</accession>
<dbReference type="EnsemblMetazoa" id="Aqu2.1.04661_001">
    <property type="protein sequence ID" value="Aqu2.1.04661_001"/>
    <property type="gene ID" value="Aqu2.1.04661"/>
</dbReference>
<dbReference type="AlphaFoldDB" id="A0A1X7SRA2"/>
<name>A0A1X7SRA2_AMPQE</name>
<reference evidence="1" key="1">
    <citation type="submission" date="2017-05" db="UniProtKB">
        <authorList>
            <consortium name="EnsemblMetazoa"/>
        </authorList>
    </citation>
    <scope>IDENTIFICATION</scope>
</reference>
<protein>
    <submittedName>
        <fullName evidence="1">Uncharacterized protein</fullName>
    </submittedName>
</protein>
<sequence length="28" mass="3295">LVKMWLHVLTAPHTFTGYSKFLLKVQVH</sequence>
<evidence type="ECO:0000313" key="1">
    <source>
        <dbReference type="EnsemblMetazoa" id="Aqu2.1.04661_001"/>
    </source>
</evidence>
<organism evidence="1">
    <name type="scientific">Amphimedon queenslandica</name>
    <name type="common">Sponge</name>
    <dbReference type="NCBI Taxonomy" id="400682"/>
    <lineage>
        <taxon>Eukaryota</taxon>
        <taxon>Metazoa</taxon>
        <taxon>Porifera</taxon>
        <taxon>Demospongiae</taxon>
        <taxon>Heteroscleromorpha</taxon>
        <taxon>Haplosclerida</taxon>
        <taxon>Niphatidae</taxon>
        <taxon>Amphimedon</taxon>
    </lineage>
</organism>
<proteinExistence type="predicted"/>
<dbReference type="InParanoid" id="A0A1X7SRA2"/>